<protein>
    <recommendedName>
        <fullName evidence="4">Secreted protein</fullName>
    </recommendedName>
</protein>
<sequence length="84" mass="8576">MYCYTRRGLRVKAVFMLLLMAAADSAHPHRALVVVAPQGLTNTTRSTRQREVARAGTVGGGVGEVVGGGGAGGSGRSPGVRLAI</sequence>
<reference evidence="2" key="2">
    <citation type="submission" date="2021-12" db="EMBL/GenBank/DDBJ databases">
        <title>Resequencing data analysis of finger millet.</title>
        <authorList>
            <person name="Hatakeyama M."/>
            <person name="Aluri S."/>
            <person name="Balachadran M.T."/>
            <person name="Sivarajan S.R."/>
            <person name="Poveda L."/>
            <person name="Shimizu-Inatsugi R."/>
            <person name="Schlapbach R."/>
            <person name="Sreeman S.M."/>
            <person name="Shimizu K.K."/>
        </authorList>
    </citation>
    <scope>NUCLEOTIDE SEQUENCE</scope>
</reference>
<feature type="signal peptide" evidence="1">
    <location>
        <begin position="1"/>
        <end position="25"/>
    </location>
</feature>
<proteinExistence type="predicted"/>
<dbReference type="EMBL" id="BQKI01000001">
    <property type="protein sequence ID" value="GJM84431.1"/>
    <property type="molecule type" value="Genomic_DNA"/>
</dbReference>
<evidence type="ECO:0000313" key="2">
    <source>
        <dbReference type="EMBL" id="GJM84431.1"/>
    </source>
</evidence>
<keyword evidence="3" id="KW-1185">Reference proteome</keyword>
<evidence type="ECO:0008006" key="4">
    <source>
        <dbReference type="Google" id="ProtNLM"/>
    </source>
</evidence>
<keyword evidence="1" id="KW-0732">Signal</keyword>
<organism evidence="2 3">
    <name type="scientific">Eleusine coracana subsp. coracana</name>
    <dbReference type="NCBI Taxonomy" id="191504"/>
    <lineage>
        <taxon>Eukaryota</taxon>
        <taxon>Viridiplantae</taxon>
        <taxon>Streptophyta</taxon>
        <taxon>Embryophyta</taxon>
        <taxon>Tracheophyta</taxon>
        <taxon>Spermatophyta</taxon>
        <taxon>Magnoliopsida</taxon>
        <taxon>Liliopsida</taxon>
        <taxon>Poales</taxon>
        <taxon>Poaceae</taxon>
        <taxon>PACMAD clade</taxon>
        <taxon>Chloridoideae</taxon>
        <taxon>Cynodonteae</taxon>
        <taxon>Eleusininae</taxon>
        <taxon>Eleusine</taxon>
    </lineage>
</organism>
<accession>A0AAV5BE62</accession>
<name>A0AAV5BE62_ELECO</name>
<gene>
    <name evidence="2" type="primary">ga00099</name>
    <name evidence="2" type="ORF">PR202_ga00099</name>
</gene>
<comment type="caution">
    <text evidence="2">The sequence shown here is derived from an EMBL/GenBank/DDBJ whole genome shotgun (WGS) entry which is preliminary data.</text>
</comment>
<dbReference type="Proteomes" id="UP001054889">
    <property type="component" value="Unassembled WGS sequence"/>
</dbReference>
<feature type="chain" id="PRO_5043427993" description="Secreted protein" evidence="1">
    <location>
        <begin position="26"/>
        <end position="84"/>
    </location>
</feature>
<reference evidence="2" key="1">
    <citation type="journal article" date="2018" name="DNA Res.">
        <title>Multiple hybrid de novo genome assembly of finger millet, an orphan allotetraploid crop.</title>
        <authorList>
            <person name="Hatakeyama M."/>
            <person name="Aluri S."/>
            <person name="Balachadran M.T."/>
            <person name="Sivarajan S.R."/>
            <person name="Patrignani A."/>
            <person name="Gruter S."/>
            <person name="Poveda L."/>
            <person name="Shimizu-Inatsugi R."/>
            <person name="Baeten J."/>
            <person name="Francoijs K.J."/>
            <person name="Nataraja K.N."/>
            <person name="Reddy Y.A.N."/>
            <person name="Phadnis S."/>
            <person name="Ravikumar R.L."/>
            <person name="Schlapbach R."/>
            <person name="Sreeman S.M."/>
            <person name="Shimizu K.K."/>
        </authorList>
    </citation>
    <scope>NUCLEOTIDE SEQUENCE</scope>
</reference>
<dbReference type="AlphaFoldDB" id="A0AAV5BE62"/>
<evidence type="ECO:0000313" key="3">
    <source>
        <dbReference type="Proteomes" id="UP001054889"/>
    </source>
</evidence>
<evidence type="ECO:0000256" key="1">
    <source>
        <dbReference type="SAM" id="SignalP"/>
    </source>
</evidence>